<feature type="coiled-coil region" evidence="7">
    <location>
        <begin position="178"/>
        <end position="356"/>
    </location>
</feature>
<proteinExistence type="inferred from homology"/>
<evidence type="ECO:0000259" key="10">
    <source>
        <dbReference type="Pfam" id="PF17751"/>
    </source>
</evidence>
<protein>
    <recommendedName>
        <fullName evidence="13">Calcium-binding and coiled-coil domain-containing protein 1-like</fullName>
    </recommendedName>
</protein>
<keyword evidence="4 7" id="KW-0175">Coiled coil</keyword>
<evidence type="ECO:0000313" key="12">
    <source>
        <dbReference type="Proteomes" id="UP000693946"/>
    </source>
</evidence>
<gene>
    <name evidence="11" type="ORF">JOB18_008744</name>
</gene>
<evidence type="ECO:0000256" key="5">
    <source>
        <dbReference type="ARBA" id="ARBA00023242"/>
    </source>
</evidence>
<dbReference type="InterPro" id="IPR041611">
    <property type="entry name" value="SKICH"/>
</dbReference>
<dbReference type="GO" id="GO:0005634">
    <property type="term" value="C:nucleus"/>
    <property type="evidence" value="ECO:0007669"/>
    <property type="project" value="UniProtKB-SubCell"/>
</dbReference>
<evidence type="ECO:0000256" key="7">
    <source>
        <dbReference type="SAM" id="Coils"/>
    </source>
</evidence>
<evidence type="ECO:0000313" key="11">
    <source>
        <dbReference type="EMBL" id="KAG7493419.1"/>
    </source>
</evidence>
<comment type="similarity">
    <text evidence="6">Belongs to the CALCOCO family.</text>
</comment>
<keyword evidence="3" id="KW-0963">Cytoplasm</keyword>
<dbReference type="InterPro" id="IPR051002">
    <property type="entry name" value="UBA_autophagy_assoc_protein"/>
</dbReference>
<organism evidence="11 12">
    <name type="scientific">Solea senegalensis</name>
    <name type="common">Senegalese sole</name>
    <dbReference type="NCBI Taxonomy" id="28829"/>
    <lineage>
        <taxon>Eukaryota</taxon>
        <taxon>Metazoa</taxon>
        <taxon>Chordata</taxon>
        <taxon>Craniata</taxon>
        <taxon>Vertebrata</taxon>
        <taxon>Euteleostomi</taxon>
        <taxon>Actinopterygii</taxon>
        <taxon>Neopterygii</taxon>
        <taxon>Teleostei</taxon>
        <taxon>Neoteleostei</taxon>
        <taxon>Acanthomorphata</taxon>
        <taxon>Carangaria</taxon>
        <taxon>Pleuronectiformes</taxon>
        <taxon>Pleuronectoidei</taxon>
        <taxon>Soleidae</taxon>
        <taxon>Solea</taxon>
    </lineage>
</organism>
<evidence type="ECO:0000256" key="3">
    <source>
        <dbReference type="ARBA" id="ARBA00022490"/>
    </source>
</evidence>
<dbReference type="PANTHER" id="PTHR31915">
    <property type="entry name" value="SKICH DOMAIN-CONTAINING PROTEIN"/>
    <property type="match status" value="1"/>
</dbReference>
<dbReference type="Pfam" id="PF17751">
    <property type="entry name" value="SKICH"/>
    <property type="match status" value="1"/>
</dbReference>
<dbReference type="InterPro" id="IPR012852">
    <property type="entry name" value="CALCOCO1-like"/>
</dbReference>
<dbReference type="Proteomes" id="UP000693946">
    <property type="component" value="Linkage Group LG4"/>
</dbReference>
<dbReference type="GO" id="GO:0045944">
    <property type="term" value="P:positive regulation of transcription by RNA polymerase II"/>
    <property type="evidence" value="ECO:0007669"/>
    <property type="project" value="TreeGrafter"/>
</dbReference>
<dbReference type="GO" id="GO:0003713">
    <property type="term" value="F:transcription coactivator activity"/>
    <property type="evidence" value="ECO:0007669"/>
    <property type="project" value="TreeGrafter"/>
</dbReference>
<comment type="caution">
    <text evidence="11">The sequence shown here is derived from an EMBL/GenBank/DDBJ whole genome shotgun (WGS) entry which is preliminary data.</text>
</comment>
<keyword evidence="12" id="KW-1185">Reference proteome</keyword>
<keyword evidence="5" id="KW-0539">Nucleus</keyword>
<evidence type="ECO:0000256" key="8">
    <source>
        <dbReference type="SAM" id="MobiDB-lite"/>
    </source>
</evidence>
<dbReference type="AlphaFoldDB" id="A0AAV6QMG0"/>
<evidence type="ECO:0008006" key="13">
    <source>
        <dbReference type="Google" id="ProtNLM"/>
    </source>
</evidence>
<reference evidence="11 12" key="1">
    <citation type="journal article" date="2021" name="Sci. Rep.">
        <title>Chromosome anchoring in Senegalese sole (Solea senegalensis) reveals sex-associated markers and genome rearrangements in flatfish.</title>
        <authorList>
            <person name="Guerrero-Cozar I."/>
            <person name="Gomez-Garrido J."/>
            <person name="Berbel C."/>
            <person name="Martinez-Blanch J.F."/>
            <person name="Alioto T."/>
            <person name="Claros M.G."/>
            <person name="Gagnaire P.A."/>
            <person name="Manchado M."/>
        </authorList>
    </citation>
    <scope>NUCLEOTIDE SEQUENCE [LARGE SCALE GENOMIC DNA]</scope>
    <source>
        <strain evidence="11">Sse05_10M</strain>
    </source>
</reference>
<name>A0AAV6QMG0_SOLSE</name>
<dbReference type="PANTHER" id="PTHR31915:SF5">
    <property type="entry name" value="CALCIUM-BINDING AND COILED-COIL DOMAIN-CONTAINING PROTEIN 1"/>
    <property type="match status" value="1"/>
</dbReference>
<feature type="region of interest" description="Disordered" evidence="8">
    <location>
        <begin position="465"/>
        <end position="513"/>
    </location>
</feature>
<evidence type="ECO:0000259" key="9">
    <source>
        <dbReference type="Pfam" id="PF07888"/>
    </source>
</evidence>
<sequence>MSQHTKNRSSLNKTKTQDLPLSFRGKRTKKLPDNMENQSAVVFRNVGQLYFSQTRVECHYSLTSDHQWSNKDWIGIFEMGWTSLKKYYTYTWAVVPEGYTEGASVNCCVLFHACYLPRPGTVEYQFVYVDKMGHVCTRSRPFTFNAPKPLEELETLKEEQDEELLLVIPRAQLLQSRLEECLKKQMDLERGLEEAKQEADDERNKSRRLKMEWENEREAMKEEMTELRENLRHTCDMLEKMEGKHQDARCSQESLTSQRSKLMADKTECEQRIKDLEDEVKGLTERKEEGKVELERKVERLKKMSSQMKHNEEKRKTLQVEVDAGLAEVRGLQERLEASEHVNECLRRELRELSTHQAHTHTELHQARLQVAQLSLQLSEENLVLREERASWALEREANKQAAEAANKKIQELSCEVQRKEDWLQEERVEREKLEVELGRERDQQRVLLSEANQELQELKASLRKVQTEREEQQLQTQDKMMWAGPPAEEQKQRRPPELIHPVLSELTDSPMW</sequence>
<evidence type="ECO:0000256" key="4">
    <source>
        <dbReference type="ARBA" id="ARBA00023054"/>
    </source>
</evidence>
<comment type="subcellular location">
    <subcellularLocation>
        <location evidence="2">Cytoplasm</location>
    </subcellularLocation>
    <subcellularLocation>
        <location evidence="1">Nucleus</location>
    </subcellularLocation>
</comment>
<feature type="domain" description="SKICH" evidence="10">
    <location>
        <begin position="41"/>
        <end position="144"/>
    </location>
</feature>
<dbReference type="EMBL" id="JAGKHQ010000016">
    <property type="protein sequence ID" value="KAG7493419.1"/>
    <property type="molecule type" value="Genomic_DNA"/>
</dbReference>
<feature type="domain" description="Calcium binding and coiled-coil" evidence="9">
    <location>
        <begin position="320"/>
        <end position="482"/>
    </location>
</feature>
<dbReference type="GO" id="GO:0005737">
    <property type="term" value="C:cytoplasm"/>
    <property type="evidence" value="ECO:0007669"/>
    <property type="project" value="UniProtKB-SubCell"/>
</dbReference>
<evidence type="ECO:0000256" key="1">
    <source>
        <dbReference type="ARBA" id="ARBA00004123"/>
    </source>
</evidence>
<accession>A0AAV6QMG0</accession>
<evidence type="ECO:0000256" key="6">
    <source>
        <dbReference type="ARBA" id="ARBA00037963"/>
    </source>
</evidence>
<feature type="compositionally biased region" description="Basic and acidic residues" evidence="8">
    <location>
        <begin position="489"/>
        <end position="498"/>
    </location>
</feature>
<dbReference type="Pfam" id="PF07888">
    <property type="entry name" value="CALCOCO1"/>
    <property type="match status" value="1"/>
</dbReference>
<evidence type="ECO:0000256" key="2">
    <source>
        <dbReference type="ARBA" id="ARBA00004496"/>
    </source>
</evidence>